<dbReference type="EMBL" id="JAWDEY010000001">
    <property type="protein sequence ID" value="KAK6591164.1"/>
    <property type="molecule type" value="Genomic_DNA"/>
</dbReference>
<protein>
    <submittedName>
        <fullName evidence="2">Uncharacterized protein</fullName>
    </submittedName>
</protein>
<feature type="signal peptide" evidence="1">
    <location>
        <begin position="1"/>
        <end position="25"/>
    </location>
</feature>
<feature type="chain" id="PRO_5043687525" evidence="1">
    <location>
        <begin position="26"/>
        <end position="787"/>
    </location>
</feature>
<evidence type="ECO:0000256" key="1">
    <source>
        <dbReference type="SAM" id="SignalP"/>
    </source>
</evidence>
<keyword evidence="1" id="KW-0732">Signal</keyword>
<sequence>MKLIINKKIIGLLFLVITAVDYALSCEIGGKNTLDCDNLSSVLWDNNVYIGDGNYTIKTIAEILESTTSKVVTNITKDNITNYYYDLKQIPNVFDKKGDTNESISTESILNNDLGEINCCYDKGTNNKKKRTKIKTYKLEGLPTPKKINIDDVKLLLSRNNIEFSVDNISLENIELHDNIVHIRNNTVNISGEELLRNFISDSDSICRLSIQWFERYPKYINIMRKNQNDLFNDYNIHKISSDSKRSFINKWIDILKQLKTLEIDQESLNIYTNFIEKQAKKDPTRLRKYHRNISVELHVFNILLMKLLSKIEYYMSYILYFPKIGNMNEIISNKQKNNYKTTNDEMVLDGIKHENNLLKHINKVDLFVNEISTDIIEKINLALSSCSNVIEIIFKYGTDNNTPKEVITLFVQYKKIVRFLLGILYHTNNYKNCKSKLKNIESKLVKNSYLVTQNEYPNKIGFKPHSRYIHSDNNNDNNTNRDVVTIQSKTELKFKFISEKDVEKFCSNKELNFYKRIKSDILSQVNSEFNNIVLAVKRPNSLSGLVLYDQKYNEESQHECILNIKRGINGRPNISIQNNVNDNNLNKSIIKLFKEDILRWFELYYIDRLLLDEKMLSNYSNFNEINVLLQLKLLIACPYLVNNNNIGAIINSFGNSYTLIYLIGKVKDINFNEWNIVTNFNRINSSTEKQIKFLSVIFPNIKNDIKGMCSLQDMNSNIKIPKYIRESNNFTFERMCLSNFESENQDISKSIIKNCLNYVDNGTIIKHIFGDKNIYLKCIDGNFIIQ</sequence>
<name>A0AAV9Y2U1_9CRYT</name>
<dbReference type="Proteomes" id="UP001311799">
    <property type="component" value="Unassembled WGS sequence"/>
</dbReference>
<dbReference type="AlphaFoldDB" id="A0AAV9Y2U1"/>
<proteinExistence type="predicted"/>
<accession>A0AAV9Y2U1</accession>
<organism evidence="2 3">
    <name type="scientific">Cryptosporidium xiaoi</name>
    <dbReference type="NCBI Taxonomy" id="659607"/>
    <lineage>
        <taxon>Eukaryota</taxon>
        <taxon>Sar</taxon>
        <taxon>Alveolata</taxon>
        <taxon>Apicomplexa</taxon>
        <taxon>Conoidasida</taxon>
        <taxon>Coccidia</taxon>
        <taxon>Eucoccidiorida</taxon>
        <taxon>Eimeriorina</taxon>
        <taxon>Cryptosporidiidae</taxon>
        <taxon>Cryptosporidium</taxon>
    </lineage>
</organism>
<evidence type="ECO:0000313" key="3">
    <source>
        <dbReference type="Proteomes" id="UP001311799"/>
    </source>
</evidence>
<evidence type="ECO:0000313" key="2">
    <source>
        <dbReference type="EMBL" id="KAK6591164.1"/>
    </source>
</evidence>
<comment type="caution">
    <text evidence="2">The sequence shown here is derived from an EMBL/GenBank/DDBJ whole genome shotgun (WGS) entry which is preliminary data.</text>
</comment>
<gene>
    <name evidence="2" type="ORF">RS030_101598</name>
</gene>
<reference evidence="2 3" key="1">
    <citation type="submission" date="2023-10" db="EMBL/GenBank/DDBJ databases">
        <title>Comparative genomics analysis reveals potential genetic determinants of host preference in Cryptosporidium xiaoi.</title>
        <authorList>
            <person name="Xiao L."/>
            <person name="Li J."/>
        </authorList>
    </citation>
    <scope>NUCLEOTIDE SEQUENCE [LARGE SCALE GENOMIC DNA]</scope>
    <source>
        <strain evidence="2 3">52996</strain>
    </source>
</reference>
<keyword evidence="3" id="KW-1185">Reference proteome</keyword>